<evidence type="ECO:0000256" key="1">
    <source>
        <dbReference type="SAM" id="SignalP"/>
    </source>
</evidence>
<name>A0A8J8MEE6_9FIRM</name>
<dbReference type="EMBL" id="CP058561">
    <property type="protein sequence ID" value="QUH31353.1"/>
    <property type="molecule type" value="Genomic_DNA"/>
</dbReference>
<evidence type="ECO:0000313" key="2">
    <source>
        <dbReference type="EMBL" id="QUH31353.1"/>
    </source>
</evidence>
<dbReference type="AlphaFoldDB" id="A0A8J8MEE6"/>
<reference evidence="2 3" key="1">
    <citation type="submission" date="2020-07" db="EMBL/GenBank/DDBJ databases">
        <title>Vallitalea guaymasensis genome.</title>
        <authorList>
            <person name="Postec A."/>
        </authorList>
    </citation>
    <scope>NUCLEOTIDE SEQUENCE [LARGE SCALE GENOMIC DNA]</scope>
    <source>
        <strain evidence="2 3">Ra1766G1</strain>
    </source>
</reference>
<evidence type="ECO:0000313" key="3">
    <source>
        <dbReference type="Proteomes" id="UP000677305"/>
    </source>
</evidence>
<dbReference type="KEGG" id="vgu:HYG85_21465"/>
<accession>A0A8J8MEE6</accession>
<keyword evidence="3" id="KW-1185">Reference proteome</keyword>
<dbReference type="RefSeq" id="WP_212691402.1">
    <property type="nucleotide sequence ID" value="NZ_CP058561.1"/>
</dbReference>
<dbReference type="PANTHER" id="PTHR42754">
    <property type="entry name" value="ENDOGLUCANASE"/>
    <property type="match status" value="1"/>
</dbReference>
<feature type="chain" id="PRO_5035323912" evidence="1">
    <location>
        <begin position="29"/>
        <end position="441"/>
    </location>
</feature>
<gene>
    <name evidence="2" type="ORF">HYG85_21465</name>
</gene>
<protein>
    <submittedName>
        <fullName evidence="2">Uncharacterized protein</fullName>
    </submittedName>
</protein>
<organism evidence="2 3">
    <name type="scientific">Vallitalea guaymasensis</name>
    <dbReference type="NCBI Taxonomy" id="1185412"/>
    <lineage>
        <taxon>Bacteria</taxon>
        <taxon>Bacillati</taxon>
        <taxon>Bacillota</taxon>
        <taxon>Clostridia</taxon>
        <taxon>Lachnospirales</taxon>
        <taxon>Vallitaleaceae</taxon>
        <taxon>Vallitalea</taxon>
    </lineage>
</organism>
<proteinExistence type="predicted"/>
<dbReference type="PANTHER" id="PTHR42754:SF1">
    <property type="entry name" value="LIPOPROTEIN"/>
    <property type="match status" value="1"/>
</dbReference>
<feature type="signal peptide" evidence="1">
    <location>
        <begin position="1"/>
        <end position="28"/>
    </location>
</feature>
<keyword evidence="1" id="KW-0732">Signal</keyword>
<dbReference type="Proteomes" id="UP000677305">
    <property type="component" value="Chromosome"/>
</dbReference>
<sequence length="441" mass="48446">MFRKNKFTISLMLTLIMCLVVGTNGSFAKSVIENKLVMNDNITDKSTVMELSKTDVKLDVKDGINNLINNKAVNEPASVQPSAIEWQHLLNYQGYDYNNSKLYENTSDGGFMMGATTGDSLIWLTKIDSTGNIEWSYVYGQGNSWAVNGLSQTADNGYIVTGEINEDVFLAKFSSVGNFEWIKLFGGDKSDNGNDVIQTTGGGYFIIGTSKSYGDGHYEPLLIKTDSTGNIQWGTTLTTTTRDEFGLQTMLEPSTGNIIVRTHSTELSNDQTKLLKISNTGNLIQSKIHNDIMNGIVEHMELTSDGGFIMSGRDSEYENGEYVCKMSIAKLDSSFNSSWKKNIFVNGYDSYQDASYVSQTNDGGYAITGTASYYDSAASKSLYDIALIKVNSSGNTEWIQTYNISDVDYPSYVYQTSDSGYVLGGKIAPSGGSDIFIFKLN</sequence>